<dbReference type="PATRIC" id="fig|322095.3.peg.1263"/>
<dbReference type="OrthoDB" id="1072575at2"/>
<protein>
    <submittedName>
        <fullName evidence="1">Uncharacterized protein</fullName>
    </submittedName>
</protein>
<reference evidence="2" key="1">
    <citation type="submission" date="2016-01" db="EMBL/GenBank/DDBJ databases">
        <authorList>
            <person name="Mitreva M."/>
            <person name="Pepin K.H."/>
            <person name="Mihindukulasuriya K.A."/>
            <person name="Fulton R."/>
            <person name="Fronick C."/>
            <person name="O'Laughlin M."/>
            <person name="Miner T."/>
            <person name="Herter B."/>
            <person name="Rosa B.A."/>
            <person name="Cordes M."/>
            <person name="Tomlinson C."/>
            <person name="Wollam A."/>
            <person name="Palsikar V.B."/>
            <person name="Mardis E.R."/>
            <person name="Wilson R.K."/>
        </authorList>
    </citation>
    <scope>NUCLEOTIDE SEQUENCE [LARGE SCALE GENOMIC DNA]</scope>
    <source>
        <strain evidence="2">KA00683</strain>
    </source>
</reference>
<comment type="caution">
    <text evidence="1">The sequence shown here is derived from an EMBL/GenBank/DDBJ whole genome shotgun (WGS) entry which is preliminary data.</text>
</comment>
<sequence length="162" mass="19044">MWYKFDPLKFAADMLPPVLRSKVLLAILRALLTPLRRLLDRFGQFRGDVHRRLNTTGQTFSLEAALNEKYRLSPGAIYITDTDDKQLYLYFSSEGNAPLHLHLISERQDPFYLGFAHEGKHEPDFIVHIPSFLRSEEAEIIRFINIYKPAGRTYKIEYYDYE</sequence>
<evidence type="ECO:0000313" key="1">
    <source>
        <dbReference type="EMBL" id="KXB75838.1"/>
    </source>
</evidence>
<name>A0A134B7C7_9PORP</name>
<dbReference type="Proteomes" id="UP000070224">
    <property type="component" value="Unassembled WGS sequence"/>
</dbReference>
<proteinExistence type="predicted"/>
<keyword evidence="2" id="KW-1185">Reference proteome</keyword>
<dbReference type="AlphaFoldDB" id="A0A134B7C7"/>
<dbReference type="EMBL" id="LSDK01000084">
    <property type="protein sequence ID" value="KXB75838.1"/>
    <property type="molecule type" value="Genomic_DNA"/>
</dbReference>
<gene>
    <name evidence="1" type="ORF">HMPREF3185_01278</name>
</gene>
<organism evidence="1 2">
    <name type="scientific">Porphyromonas somerae</name>
    <dbReference type="NCBI Taxonomy" id="322095"/>
    <lineage>
        <taxon>Bacteria</taxon>
        <taxon>Pseudomonadati</taxon>
        <taxon>Bacteroidota</taxon>
        <taxon>Bacteroidia</taxon>
        <taxon>Bacteroidales</taxon>
        <taxon>Porphyromonadaceae</taxon>
        <taxon>Porphyromonas</taxon>
    </lineage>
</organism>
<dbReference type="RefSeq" id="WP_156429989.1">
    <property type="nucleotide sequence ID" value="NZ_KQ960447.1"/>
</dbReference>
<dbReference type="STRING" id="322095.HMPREF3185_01278"/>
<accession>A0A134B7C7</accession>
<evidence type="ECO:0000313" key="2">
    <source>
        <dbReference type="Proteomes" id="UP000070224"/>
    </source>
</evidence>